<gene>
    <name evidence="2" type="ORF">TTAC_LOCUS3379</name>
</gene>
<dbReference type="GO" id="GO:0030897">
    <property type="term" value="C:HOPS complex"/>
    <property type="evidence" value="ECO:0007669"/>
    <property type="project" value="TreeGrafter"/>
</dbReference>
<dbReference type="WBParaSite" id="TTAC_0000339401-mRNA-1">
    <property type="protein sequence ID" value="TTAC_0000339401-mRNA-1"/>
    <property type="gene ID" value="TTAC_0000339401"/>
</dbReference>
<evidence type="ECO:0000313" key="4">
    <source>
        <dbReference type="WBParaSite" id="TTAC_0000339401-mRNA-1"/>
    </source>
</evidence>
<dbReference type="Pfam" id="PF23556">
    <property type="entry name" value="TPR_Vps41"/>
    <property type="match status" value="1"/>
</dbReference>
<protein>
    <submittedName>
        <fullName evidence="4">Vacuolar protein sorting-associated protein 41</fullName>
    </submittedName>
</protein>
<dbReference type="Pfam" id="PF23411">
    <property type="entry name" value="Beta-prop_Vps41"/>
    <property type="match status" value="1"/>
</dbReference>
<feature type="domain" description="Vps41 beta-propeller" evidence="1">
    <location>
        <begin position="2"/>
        <end position="240"/>
    </location>
</feature>
<dbReference type="PANTHER" id="PTHR12616:SF1">
    <property type="entry name" value="VACUOLAR PROTEIN SORTING-ASSOCIATED PROTEIN 41 HOMOLOG"/>
    <property type="match status" value="1"/>
</dbReference>
<dbReference type="InterPro" id="IPR057780">
    <property type="entry name" value="Beta-prop_Vps41"/>
</dbReference>
<name>A0A0R3WRK4_HYDTA</name>
<dbReference type="GO" id="GO:0005770">
    <property type="term" value="C:late endosome"/>
    <property type="evidence" value="ECO:0007669"/>
    <property type="project" value="TreeGrafter"/>
</dbReference>
<reference evidence="2 3" key="2">
    <citation type="submission" date="2018-11" db="EMBL/GenBank/DDBJ databases">
        <authorList>
            <consortium name="Pathogen Informatics"/>
        </authorList>
    </citation>
    <scope>NUCLEOTIDE SEQUENCE [LARGE SCALE GENOMIC DNA]</scope>
</reference>
<dbReference type="InterPro" id="IPR045111">
    <property type="entry name" value="Vps41/Vps8"/>
</dbReference>
<evidence type="ECO:0000313" key="2">
    <source>
        <dbReference type="EMBL" id="VDM22502.1"/>
    </source>
</evidence>
<dbReference type="EMBL" id="UYWX01002337">
    <property type="protein sequence ID" value="VDM22502.1"/>
    <property type="molecule type" value="Genomic_DNA"/>
</dbReference>
<proteinExistence type="predicted"/>
<evidence type="ECO:0000313" key="3">
    <source>
        <dbReference type="Proteomes" id="UP000274429"/>
    </source>
</evidence>
<evidence type="ECO:0000259" key="1">
    <source>
        <dbReference type="Pfam" id="PF23411"/>
    </source>
</evidence>
<dbReference type="GO" id="GO:0016236">
    <property type="term" value="P:macroautophagy"/>
    <property type="evidence" value="ECO:0007669"/>
    <property type="project" value="TreeGrafter"/>
</dbReference>
<dbReference type="STRING" id="6205.A0A0R3WRK4"/>
<dbReference type="PANTHER" id="PTHR12616">
    <property type="entry name" value="VACUOLAR PROTEIN SORTING VPS41"/>
    <property type="match status" value="1"/>
</dbReference>
<dbReference type="AlphaFoldDB" id="A0A0R3WRK4"/>
<reference evidence="4" key="1">
    <citation type="submission" date="2017-02" db="UniProtKB">
        <authorList>
            <consortium name="WormBaseParasite"/>
        </authorList>
    </citation>
    <scope>IDENTIFICATION</scope>
</reference>
<accession>A0A0R3WRK4</accession>
<keyword evidence="3" id="KW-1185">Reference proteome</keyword>
<dbReference type="GO" id="GO:0006623">
    <property type="term" value="P:protein targeting to vacuole"/>
    <property type="evidence" value="ECO:0007669"/>
    <property type="project" value="InterPro"/>
</dbReference>
<sequence length="506" mass="57423">MTWRDNVLIWADDAAVRVYSVRERHLINYIPKFLNDLGSVFERNPRCHLAWCSDTCFLIGWEKIVQVCHILRPSGPTHEATWSSTASNDDNESIASSHYSASVVGTPALPKEYVQIAAQIDLGRDEKRGVICGIAMHQNRILVLLYRLKSVESLLEVEPRKERPPQLLVVDVGDALINPLCSPSDLDSMLPMEDSFEEISLEEVDLKVPPEYGLRGLGLATISGEDIHFVYSPVDMVYAQALTADDRIDWFLEQDMPRRALQIATEHHKELTRHSPKKLGMDYLDKLIEAKKYQNAAGLCRLLLTDKESWESQIYRFLQLGQLHVLVPYLPSTKDLIGSSTYEVILIDLLERFPQTLLQKLKDWPPSSGLYSLNPIIAAIEGKISSFPTKGDNQDPDKSALWRALIILYEHVGEPQKVLEISIMLKDAGIFDFLRRHLLPAGQASDHFAAEVRKQLLPLCQIDITRAVLLMIDCMQEIPVDFVVEELDSQPLLLFKVIYFAQRVTD</sequence>
<organism evidence="4">
    <name type="scientific">Hydatigena taeniaeformis</name>
    <name type="common">Feline tapeworm</name>
    <name type="synonym">Taenia taeniaeformis</name>
    <dbReference type="NCBI Taxonomy" id="6205"/>
    <lineage>
        <taxon>Eukaryota</taxon>
        <taxon>Metazoa</taxon>
        <taxon>Spiralia</taxon>
        <taxon>Lophotrochozoa</taxon>
        <taxon>Platyhelminthes</taxon>
        <taxon>Cestoda</taxon>
        <taxon>Eucestoda</taxon>
        <taxon>Cyclophyllidea</taxon>
        <taxon>Taeniidae</taxon>
        <taxon>Hydatigera</taxon>
    </lineage>
</organism>
<dbReference type="GO" id="GO:0034058">
    <property type="term" value="P:endosomal vesicle fusion"/>
    <property type="evidence" value="ECO:0007669"/>
    <property type="project" value="TreeGrafter"/>
</dbReference>
<dbReference type="GO" id="GO:0009267">
    <property type="term" value="P:cellular response to starvation"/>
    <property type="evidence" value="ECO:0007669"/>
    <property type="project" value="TreeGrafter"/>
</dbReference>
<dbReference type="Proteomes" id="UP000274429">
    <property type="component" value="Unassembled WGS sequence"/>
</dbReference>
<dbReference type="OrthoDB" id="244107at2759"/>